<reference evidence="2 3" key="1">
    <citation type="journal article" date="2015" name="Nature">
        <title>rRNA introns, odd ribosomes, and small enigmatic genomes across a large radiation of phyla.</title>
        <authorList>
            <person name="Brown C.T."/>
            <person name="Hug L.A."/>
            <person name="Thomas B.C."/>
            <person name="Sharon I."/>
            <person name="Castelle C.J."/>
            <person name="Singh A."/>
            <person name="Wilkins M.J."/>
            <person name="Williams K.H."/>
            <person name="Banfield J.F."/>
        </authorList>
    </citation>
    <scope>NUCLEOTIDE SEQUENCE [LARGE SCALE GENOMIC DNA]</scope>
</reference>
<proteinExistence type="predicted"/>
<evidence type="ECO:0000313" key="2">
    <source>
        <dbReference type="EMBL" id="KKW33465.1"/>
    </source>
</evidence>
<keyword evidence="1" id="KW-1133">Transmembrane helix</keyword>
<comment type="caution">
    <text evidence="2">The sequence shown here is derived from an EMBL/GenBank/DDBJ whole genome shotgun (WGS) entry which is preliminary data.</text>
</comment>
<keyword evidence="1" id="KW-0812">Transmembrane</keyword>
<evidence type="ECO:0000313" key="3">
    <source>
        <dbReference type="Proteomes" id="UP000034054"/>
    </source>
</evidence>
<protein>
    <submittedName>
        <fullName evidence="2">Uncharacterized protein</fullName>
    </submittedName>
</protein>
<keyword evidence="1" id="KW-0472">Membrane</keyword>
<sequence>MFPNVLADMAMLLPPPQTISLFDLLVVILYFFVPPAIMVFAMNEAEHRYQSLKG</sequence>
<organism evidence="2 3">
    <name type="scientific">Candidatus Uhrbacteria bacterium GW2011_GWA2_52_8d</name>
    <dbReference type="NCBI Taxonomy" id="1618979"/>
    <lineage>
        <taxon>Bacteria</taxon>
        <taxon>Candidatus Uhriibacteriota</taxon>
    </lineage>
</organism>
<dbReference type="EMBL" id="LCRH01000002">
    <property type="protein sequence ID" value="KKW33465.1"/>
    <property type="molecule type" value="Genomic_DNA"/>
</dbReference>
<dbReference type="Proteomes" id="UP000034054">
    <property type="component" value="Unassembled WGS sequence"/>
</dbReference>
<evidence type="ECO:0000256" key="1">
    <source>
        <dbReference type="SAM" id="Phobius"/>
    </source>
</evidence>
<name>A0A0G1XRD3_9BACT</name>
<accession>A0A0G1XRD3</accession>
<gene>
    <name evidence="2" type="ORF">UY76_C0002G0019</name>
</gene>
<feature type="transmembrane region" description="Helical" evidence="1">
    <location>
        <begin position="20"/>
        <end position="41"/>
    </location>
</feature>
<dbReference type="AlphaFoldDB" id="A0A0G1XRD3"/>